<sequence length="511" mass="55791">MASETEARLQGQLATAKAQAAERQAEVSRMASLVAERDATIATQAGTASRLQSAMAAHEEQEKAARAEVAALTTQLEERTAKLGTREQALAESRDLADKLASQVEQLAAKLAEQATTQQSLQDQLSNAQHELASSQAARAELQAEHDNALRQFNELQMMHLAESSLAKQLAADVASTRSMLDASCEESSSARGEVLLLQAELHKLDEAQQLETELAEAVAGLGEAKQRALEAEEEVDSLRSVVDGLTEQLQTARQDEKAKAVFEEMERSKRLVAAAKAEAAAWRGRAQAADTQVLEMSRLQDENMVLTKRLAQMEIDIKEIMGTSTSGALGHNNNKQKIQYHLRLKQELEEMRHECTVLLRERFHLEQCVRYLAVRARINSAPVDLNAMGTAERRAVDRIAPDSLAPSAMFLTPIGQKSMRSAARARGSDVGTVYGQEGKKETFEAAIQTACRRTTQEASHLVSDVLQQGSTLPTTPLAPSFDELLVLHLKAPLQQAARGPFAPNLLPRQP</sequence>
<evidence type="ECO:0000313" key="2">
    <source>
        <dbReference type="EMBL" id="GFH10278.1"/>
    </source>
</evidence>
<keyword evidence="1" id="KW-0175">Coiled coil</keyword>
<reference evidence="2 3" key="1">
    <citation type="submission" date="2020-02" db="EMBL/GenBank/DDBJ databases">
        <title>Draft genome sequence of Haematococcus lacustris strain NIES-144.</title>
        <authorList>
            <person name="Morimoto D."/>
            <person name="Nakagawa S."/>
            <person name="Yoshida T."/>
            <person name="Sawayama S."/>
        </authorList>
    </citation>
    <scope>NUCLEOTIDE SEQUENCE [LARGE SCALE GENOMIC DNA]</scope>
    <source>
        <strain evidence="2 3">NIES-144</strain>
    </source>
</reference>
<accession>A0A699YR86</accession>
<gene>
    <name evidence="2" type="ORF">HaLaN_05561</name>
</gene>
<evidence type="ECO:0000313" key="3">
    <source>
        <dbReference type="Proteomes" id="UP000485058"/>
    </source>
</evidence>
<evidence type="ECO:0000256" key="1">
    <source>
        <dbReference type="SAM" id="Coils"/>
    </source>
</evidence>
<dbReference type="AlphaFoldDB" id="A0A699YR86"/>
<dbReference type="Proteomes" id="UP000485058">
    <property type="component" value="Unassembled WGS sequence"/>
</dbReference>
<feature type="coiled-coil region" evidence="1">
    <location>
        <begin position="208"/>
        <end position="256"/>
    </location>
</feature>
<protein>
    <submittedName>
        <fullName evidence="2">Uncharacterized protein</fullName>
    </submittedName>
</protein>
<keyword evidence="3" id="KW-1185">Reference proteome</keyword>
<organism evidence="2 3">
    <name type="scientific">Haematococcus lacustris</name>
    <name type="common">Green alga</name>
    <name type="synonym">Haematococcus pluvialis</name>
    <dbReference type="NCBI Taxonomy" id="44745"/>
    <lineage>
        <taxon>Eukaryota</taxon>
        <taxon>Viridiplantae</taxon>
        <taxon>Chlorophyta</taxon>
        <taxon>core chlorophytes</taxon>
        <taxon>Chlorophyceae</taxon>
        <taxon>CS clade</taxon>
        <taxon>Chlamydomonadales</taxon>
        <taxon>Haematococcaceae</taxon>
        <taxon>Haematococcus</taxon>
    </lineage>
</organism>
<dbReference type="EMBL" id="BLLF01000302">
    <property type="protein sequence ID" value="GFH10278.1"/>
    <property type="molecule type" value="Genomic_DNA"/>
</dbReference>
<name>A0A699YR86_HAELA</name>
<feature type="coiled-coil region" evidence="1">
    <location>
        <begin position="48"/>
        <end position="159"/>
    </location>
</feature>
<comment type="caution">
    <text evidence="2">The sequence shown here is derived from an EMBL/GenBank/DDBJ whole genome shotgun (WGS) entry which is preliminary data.</text>
</comment>
<proteinExistence type="predicted"/>